<name>A0A2R4K2N2_CHRVL</name>
<evidence type="ECO:0000256" key="1">
    <source>
        <dbReference type="SAM" id="MobiDB-lite"/>
    </source>
</evidence>
<sequence>MTLFAFPSEQTRLEALRTRLKLQFQHGALPTQEDYYLLINLLCDCVLVAQALQARPAPPEKIQVSADDPLFLALEQRDEEIEGRLQALQTKLDSLDQRLAPSAAAPKTETPAAAGEVETIGQAVVGAVQIVGAEGDAASASGCEPDESETASPRQDEPIAEVASETAAPVGSHPPAAEPVPDEANAGAARIEEAAEAAPEPLTAAEPAVENAGPDLTDHVGINQPEGAPAAEASVPASEAPAESIPLAASEDEAPSAQAAAMPAEARDDSAPVPAAEARAAENDSEREPPVADPSAPAAAESAAPPADAKDEPGKPASALRRLFDTLRGQ</sequence>
<dbReference type="EMBL" id="MG651603">
    <property type="protein sequence ID" value="AVV48136.1"/>
    <property type="molecule type" value="Genomic_DNA"/>
</dbReference>
<accession>A0A2R4K2N2</accession>
<feature type="region of interest" description="Disordered" evidence="1">
    <location>
        <begin position="136"/>
        <end position="330"/>
    </location>
</feature>
<feature type="compositionally biased region" description="Basic and acidic residues" evidence="1">
    <location>
        <begin position="279"/>
        <end position="290"/>
    </location>
</feature>
<evidence type="ECO:0000313" key="2">
    <source>
        <dbReference type="EMBL" id="AVV48136.1"/>
    </source>
</evidence>
<proteinExistence type="predicted"/>
<reference evidence="2" key="1">
    <citation type="journal article" date="2018" name="Sci. Rep.">
        <title>Identification and DNA annotation of a plasmid isolated from Chromobacterium violaceum.</title>
        <authorList>
            <person name="Lima D.C."/>
            <person name="Nyberg L.K."/>
            <person name="Westerlund F."/>
            <person name="Batistuzzo de Medeiros S.R."/>
        </authorList>
    </citation>
    <scope>NUCLEOTIDE SEQUENCE</scope>
    <source>
        <strain evidence="2">ATCC 12472</strain>
        <plasmid evidence="2">pChV1</plasmid>
    </source>
</reference>
<feature type="compositionally biased region" description="Low complexity" evidence="1">
    <location>
        <begin position="225"/>
        <end position="264"/>
    </location>
</feature>
<feature type="compositionally biased region" description="Low complexity" evidence="1">
    <location>
        <begin position="293"/>
        <end position="307"/>
    </location>
</feature>
<keyword evidence="2" id="KW-0614">Plasmid</keyword>
<protein>
    <submittedName>
        <fullName evidence="2">Uncharacterized protein</fullName>
    </submittedName>
</protein>
<geneLocation type="plasmid" evidence="2">
    <name>pChV1</name>
</geneLocation>
<dbReference type="RefSeq" id="WP_172692265.1">
    <property type="nucleotide sequence ID" value="NZ_MG651603.1"/>
</dbReference>
<dbReference type="AlphaFoldDB" id="A0A2R4K2N2"/>
<feature type="compositionally biased region" description="Low complexity" evidence="1">
    <location>
        <begin position="196"/>
        <end position="210"/>
    </location>
</feature>
<organism evidence="2">
    <name type="scientific">Chromobacterium violaceum</name>
    <dbReference type="NCBI Taxonomy" id="536"/>
    <lineage>
        <taxon>Bacteria</taxon>
        <taxon>Pseudomonadati</taxon>
        <taxon>Pseudomonadota</taxon>
        <taxon>Betaproteobacteria</taxon>
        <taxon>Neisseriales</taxon>
        <taxon>Chromobacteriaceae</taxon>
        <taxon>Chromobacterium</taxon>
    </lineage>
</organism>